<accession>A0A4S3PNX8</accession>
<evidence type="ECO:0000256" key="1">
    <source>
        <dbReference type="SAM" id="Phobius"/>
    </source>
</evidence>
<proteinExistence type="predicted"/>
<name>A0A4S3PNX8_9BACI</name>
<evidence type="ECO:0000313" key="3">
    <source>
        <dbReference type="Proteomes" id="UP000306477"/>
    </source>
</evidence>
<feature type="transmembrane region" description="Helical" evidence="1">
    <location>
        <begin position="5"/>
        <end position="23"/>
    </location>
</feature>
<reference evidence="2 3" key="1">
    <citation type="journal article" date="2019" name="Indoor Air">
        <title>Impacts of indoor surface finishes on bacterial viability.</title>
        <authorList>
            <person name="Hu J."/>
            <person name="Maamar S.B."/>
            <person name="Glawe A.J."/>
            <person name="Gottel N."/>
            <person name="Gilbert J.A."/>
            <person name="Hartmann E.M."/>
        </authorList>
    </citation>
    <scope>NUCLEOTIDE SEQUENCE [LARGE SCALE GENOMIC DNA]</scope>
    <source>
        <strain evidence="2 3">AF060A6</strain>
    </source>
</reference>
<keyword evidence="1" id="KW-1133">Transmembrane helix</keyword>
<keyword evidence="3" id="KW-1185">Reference proteome</keyword>
<organism evidence="2 3">
    <name type="scientific">Bacillus timonensis</name>
    <dbReference type="NCBI Taxonomy" id="1033734"/>
    <lineage>
        <taxon>Bacteria</taxon>
        <taxon>Bacillati</taxon>
        <taxon>Bacillota</taxon>
        <taxon>Bacilli</taxon>
        <taxon>Bacillales</taxon>
        <taxon>Bacillaceae</taxon>
        <taxon>Bacillus</taxon>
    </lineage>
</organism>
<keyword evidence="1" id="KW-0472">Membrane</keyword>
<keyword evidence="1" id="KW-0812">Transmembrane</keyword>
<dbReference type="AlphaFoldDB" id="A0A4S3PNX8"/>
<sequence>MRVYVIGLIQVLIWSTFTLVTWLSGSDSMLARGVLLIIFCYVAFIIANKIGLTRKASILITAISFFCFFSFEKVFWFFT</sequence>
<feature type="transmembrane region" description="Helical" evidence="1">
    <location>
        <begin position="29"/>
        <end position="46"/>
    </location>
</feature>
<dbReference type="Proteomes" id="UP000306477">
    <property type="component" value="Unassembled WGS sequence"/>
</dbReference>
<feature type="transmembrane region" description="Helical" evidence="1">
    <location>
        <begin position="58"/>
        <end position="78"/>
    </location>
</feature>
<protein>
    <submittedName>
        <fullName evidence="2">Uncharacterized protein</fullName>
    </submittedName>
</protein>
<comment type="caution">
    <text evidence="2">The sequence shown here is derived from an EMBL/GenBank/DDBJ whole genome shotgun (WGS) entry which is preliminary data.</text>
</comment>
<evidence type="ECO:0000313" key="2">
    <source>
        <dbReference type="EMBL" id="THE11158.1"/>
    </source>
</evidence>
<dbReference type="EMBL" id="SLUB01000033">
    <property type="protein sequence ID" value="THE11158.1"/>
    <property type="molecule type" value="Genomic_DNA"/>
</dbReference>
<gene>
    <name evidence="2" type="ORF">E1I69_16075</name>
</gene>